<keyword evidence="3" id="KW-0001">2Fe-2S</keyword>
<dbReference type="InterPro" id="IPR039261">
    <property type="entry name" value="FNR_nucleotide-bd"/>
</dbReference>
<evidence type="ECO:0000259" key="10">
    <source>
        <dbReference type="PROSITE" id="PS51384"/>
    </source>
</evidence>
<dbReference type="InterPro" id="IPR036010">
    <property type="entry name" value="2Fe-2S_ferredoxin-like_sf"/>
</dbReference>
<evidence type="ECO:0000313" key="11">
    <source>
        <dbReference type="EMBL" id="CUU54572.1"/>
    </source>
</evidence>
<keyword evidence="2" id="KW-0285">Flavoprotein</keyword>
<sequence>MSLSSSVAPPAAPGPDQSGASGSRRDPSGGGPELTLVVRARRSLALDVVCFDLADPAGTPLPAWTAGAHVDVTVRPGLTRQYSLCGDPSDRGVWRIAVLREAAGRGGSMHLHDRVGAGTTLTVSHPRNAFALVDAPRYLLVAGGIGITPLMPMVADLAARGADWSLLYGGRALAAMAFAEELARYGPRVVLHPQDTHGLLPIGDVLGDLAGSGAHEGTAVYCCGPEGLLGAVEAACAAWPAGALHTERFRPAEPAVRDGDHPFELRLARSGRVLTVRPGQSVLAALESAGAAVTSSCRDGTCGTCETTVLGGDVDHRDTVLSQAERAAGRTMMVCVSRSLGERLELDI</sequence>
<evidence type="ECO:0000256" key="1">
    <source>
        <dbReference type="ARBA" id="ARBA00001974"/>
    </source>
</evidence>
<dbReference type="PRINTS" id="PR00409">
    <property type="entry name" value="PHDIOXRDTASE"/>
</dbReference>
<organism evidence="11 12">
    <name type="scientific">Parafrankia irregularis</name>
    <dbReference type="NCBI Taxonomy" id="795642"/>
    <lineage>
        <taxon>Bacteria</taxon>
        <taxon>Bacillati</taxon>
        <taxon>Actinomycetota</taxon>
        <taxon>Actinomycetes</taxon>
        <taxon>Frankiales</taxon>
        <taxon>Frankiaceae</taxon>
        <taxon>Parafrankia</taxon>
    </lineage>
</organism>
<evidence type="ECO:0000313" key="12">
    <source>
        <dbReference type="Proteomes" id="UP000198802"/>
    </source>
</evidence>
<dbReference type="PROSITE" id="PS51085">
    <property type="entry name" value="2FE2S_FER_2"/>
    <property type="match status" value="1"/>
</dbReference>
<name>A0A0S4QIG2_9ACTN</name>
<dbReference type="InterPro" id="IPR012675">
    <property type="entry name" value="Beta-grasp_dom_sf"/>
</dbReference>
<evidence type="ECO:0000256" key="4">
    <source>
        <dbReference type="ARBA" id="ARBA00022723"/>
    </source>
</evidence>
<dbReference type="InterPro" id="IPR017927">
    <property type="entry name" value="FAD-bd_FR_type"/>
</dbReference>
<dbReference type="InterPro" id="IPR017938">
    <property type="entry name" value="Riboflavin_synthase-like_b-brl"/>
</dbReference>
<dbReference type="PANTHER" id="PTHR47354:SF1">
    <property type="entry name" value="CARNITINE MONOOXYGENASE REDUCTASE SUBUNIT"/>
    <property type="match status" value="1"/>
</dbReference>
<keyword evidence="5" id="KW-0560">Oxidoreductase</keyword>
<evidence type="ECO:0000259" key="9">
    <source>
        <dbReference type="PROSITE" id="PS51085"/>
    </source>
</evidence>
<dbReference type="GO" id="GO:0051537">
    <property type="term" value="F:2 iron, 2 sulfur cluster binding"/>
    <property type="evidence" value="ECO:0007669"/>
    <property type="project" value="UniProtKB-KW"/>
</dbReference>
<gene>
    <name evidence="11" type="ORF">Ga0074812_10362</name>
</gene>
<dbReference type="Gene3D" id="2.40.30.10">
    <property type="entry name" value="Translation factors"/>
    <property type="match status" value="1"/>
</dbReference>
<dbReference type="PANTHER" id="PTHR47354">
    <property type="entry name" value="NADH OXIDOREDUCTASE HCR"/>
    <property type="match status" value="1"/>
</dbReference>
<feature type="domain" description="2Fe-2S ferredoxin-type" evidence="9">
    <location>
        <begin position="263"/>
        <end position="348"/>
    </location>
</feature>
<dbReference type="Gene3D" id="3.40.50.80">
    <property type="entry name" value="Nucleotide-binding domain of ferredoxin-NADP reductase (FNR) module"/>
    <property type="match status" value="1"/>
</dbReference>
<evidence type="ECO:0000256" key="3">
    <source>
        <dbReference type="ARBA" id="ARBA00022714"/>
    </source>
</evidence>
<dbReference type="SUPFAM" id="SSF52343">
    <property type="entry name" value="Ferredoxin reductase-like, C-terminal NADP-linked domain"/>
    <property type="match status" value="1"/>
</dbReference>
<dbReference type="InterPro" id="IPR001041">
    <property type="entry name" value="2Fe-2S_ferredoxin-type"/>
</dbReference>
<dbReference type="GO" id="GO:0046872">
    <property type="term" value="F:metal ion binding"/>
    <property type="evidence" value="ECO:0007669"/>
    <property type="project" value="UniProtKB-KW"/>
</dbReference>
<evidence type="ECO:0000256" key="2">
    <source>
        <dbReference type="ARBA" id="ARBA00022630"/>
    </source>
</evidence>
<dbReference type="Proteomes" id="UP000198802">
    <property type="component" value="Unassembled WGS sequence"/>
</dbReference>
<dbReference type="CDD" id="cd00207">
    <property type="entry name" value="fer2"/>
    <property type="match status" value="1"/>
</dbReference>
<dbReference type="CDD" id="cd06185">
    <property type="entry name" value="PDR_like"/>
    <property type="match status" value="1"/>
</dbReference>
<dbReference type="EMBL" id="FAOZ01000003">
    <property type="protein sequence ID" value="CUU54572.1"/>
    <property type="molecule type" value="Genomic_DNA"/>
</dbReference>
<dbReference type="AlphaFoldDB" id="A0A0S4QIG2"/>
<dbReference type="PROSITE" id="PS51384">
    <property type="entry name" value="FAD_FR"/>
    <property type="match status" value="1"/>
</dbReference>
<dbReference type="InterPro" id="IPR050415">
    <property type="entry name" value="MRET"/>
</dbReference>
<dbReference type="InterPro" id="IPR006058">
    <property type="entry name" value="2Fe2S_fd_BS"/>
</dbReference>
<dbReference type="Pfam" id="PF00111">
    <property type="entry name" value="Fer2"/>
    <property type="match status" value="1"/>
</dbReference>
<keyword evidence="12" id="KW-1185">Reference proteome</keyword>
<dbReference type="PROSITE" id="PS00197">
    <property type="entry name" value="2FE2S_FER_1"/>
    <property type="match status" value="1"/>
</dbReference>
<accession>A0A0S4QIG2</accession>
<dbReference type="SUPFAM" id="SSF54292">
    <property type="entry name" value="2Fe-2S ferredoxin-like"/>
    <property type="match status" value="1"/>
</dbReference>
<dbReference type="GO" id="GO:0016491">
    <property type="term" value="F:oxidoreductase activity"/>
    <property type="evidence" value="ECO:0007669"/>
    <property type="project" value="UniProtKB-KW"/>
</dbReference>
<evidence type="ECO:0000256" key="5">
    <source>
        <dbReference type="ARBA" id="ARBA00023002"/>
    </source>
</evidence>
<keyword evidence="7" id="KW-0411">Iron-sulfur</keyword>
<feature type="region of interest" description="Disordered" evidence="8">
    <location>
        <begin position="1"/>
        <end position="33"/>
    </location>
</feature>
<comment type="cofactor">
    <cofactor evidence="1">
        <name>FAD</name>
        <dbReference type="ChEBI" id="CHEBI:57692"/>
    </cofactor>
</comment>
<reference evidence="12" key="1">
    <citation type="submission" date="2015-11" db="EMBL/GenBank/DDBJ databases">
        <authorList>
            <person name="Varghese N."/>
        </authorList>
    </citation>
    <scope>NUCLEOTIDE SEQUENCE [LARGE SCALE GENOMIC DNA]</scope>
    <source>
        <strain evidence="12">DSM 45899</strain>
    </source>
</reference>
<keyword evidence="6" id="KW-0408">Iron</keyword>
<protein>
    <submittedName>
        <fullName evidence="11">Ferredoxin-NADP reductase</fullName>
    </submittedName>
</protein>
<evidence type="ECO:0000256" key="6">
    <source>
        <dbReference type="ARBA" id="ARBA00023004"/>
    </source>
</evidence>
<dbReference type="Gene3D" id="3.10.20.30">
    <property type="match status" value="1"/>
</dbReference>
<feature type="domain" description="FAD-binding FR-type" evidence="10">
    <location>
        <begin position="31"/>
        <end position="133"/>
    </location>
</feature>
<dbReference type="SUPFAM" id="SSF63380">
    <property type="entry name" value="Riboflavin synthase domain-like"/>
    <property type="match status" value="1"/>
</dbReference>
<evidence type="ECO:0000256" key="8">
    <source>
        <dbReference type="SAM" id="MobiDB-lite"/>
    </source>
</evidence>
<evidence type="ECO:0000256" key="7">
    <source>
        <dbReference type="ARBA" id="ARBA00023014"/>
    </source>
</evidence>
<proteinExistence type="predicted"/>
<keyword evidence="4" id="KW-0479">Metal-binding</keyword>